<gene>
    <name evidence="2" type="ORF">GGQ55_004110</name>
</gene>
<evidence type="ECO:0000313" key="2">
    <source>
        <dbReference type="EMBL" id="NYJ07832.1"/>
    </source>
</evidence>
<accession>A0A853CMV2</accession>
<reference evidence="2 3" key="1">
    <citation type="submission" date="2020-07" db="EMBL/GenBank/DDBJ databases">
        <title>Sequencing the genomes of 1000 actinobacteria strains.</title>
        <authorList>
            <person name="Klenk H.-P."/>
        </authorList>
    </citation>
    <scope>NUCLEOTIDE SEQUENCE [LARGE SCALE GENOMIC DNA]</scope>
    <source>
        <strain evidence="2 3">DSM 104001</strain>
    </source>
</reference>
<sequence>MARRRIERSESFTESVADPTEPDGAREIPNLAAQERITDADGVVWRRRGRDFVDEKRLRKLLRDPAVRVVHDYLGEVADVPPDDRTAFWERALDLMARSAHSDFVAAEFTNESHAHLLVVHEYC</sequence>
<evidence type="ECO:0000256" key="1">
    <source>
        <dbReference type="SAM" id="MobiDB-lite"/>
    </source>
</evidence>
<dbReference type="RefSeq" id="WP_246323845.1">
    <property type="nucleotide sequence ID" value="NZ_JACBZT010000001.1"/>
</dbReference>
<feature type="region of interest" description="Disordered" evidence="1">
    <location>
        <begin position="1"/>
        <end position="32"/>
    </location>
</feature>
<dbReference type="Proteomes" id="UP000541969">
    <property type="component" value="Unassembled WGS sequence"/>
</dbReference>
<evidence type="ECO:0000313" key="3">
    <source>
        <dbReference type="Proteomes" id="UP000541969"/>
    </source>
</evidence>
<proteinExistence type="predicted"/>
<name>A0A853CMV2_9ACTN</name>
<dbReference type="EMBL" id="JACBZT010000001">
    <property type="protein sequence ID" value="NYJ07832.1"/>
    <property type="molecule type" value="Genomic_DNA"/>
</dbReference>
<protein>
    <submittedName>
        <fullName evidence="2">Uncharacterized protein</fullName>
    </submittedName>
</protein>
<comment type="caution">
    <text evidence="2">The sequence shown here is derived from an EMBL/GenBank/DDBJ whole genome shotgun (WGS) entry which is preliminary data.</text>
</comment>
<organism evidence="2 3">
    <name type="scientific">Petropleomorpha daqingensis</name>
    <dbReference type="NCBI Taxonomy" id="2026353"/>
    <lineage>
        <taxon>Bacteria</taxon>
        <taxon>Bacillati</taxon>
        <taxon>Actinomycetota</taxon>
        <taxon>Actinomycetes</taxon>
        <taxon>Geodermatophilales</taxon>
        <taxon>Geodermatophilaceae</taxon>
        <taxon>Petropleomorpha</taxon>
    </lineage>
</organism>
<dbReference type="AlphaFoldDB" id="A0A853CMV2"/>
<keyword evidence="3" id="KW-1185">Reference proteome</keyword>